<protein>
    <submittedName>
        <fullName evidence="2">Uncharacterized protein</fullName>
    </submittedName>
</protein>
<reference evidence="2 3" key="1">
    <citation type="journal article" date="2019" name="Sci. Rep.">
        <title>Nanopore sequencing improves the draft genome of the human pathogenic amoeba Naegleria fowleri.</title>
        <authorList>
            <person name="Liechti N."/>
            <person name="Schurch N."/>
            <person name="Bruggmann R."/>
            <person name="Wittwer M."/>
        </authorList>
    </citation>
    <scope>NUCLEOTIDE SEQUENCE [LARGE SCALE GENOMIC DNA]</scope>
    <source>
        <strain evidence="2 3">ATCC 30894</strain>
    </source>
</reference>
<dbReference type="GeneID" id="68112953"/>
<dbReference type="OMA" id="CPQKERN"/>
<dbReference type="RefSeq" id="XP_044559695.1">
    <property type="nucleotide sequence ID" value="XM_044709292.1"/>
</dbReference>
<proteinExistence type="predicted"/>
<keyword evidence="1" id="KW-0472">Membrane</keyword>
<feature type="transmembrane region" description="Helical" evidence="1">
    <location>
        <begin position="12"/>
        <end position="30"/>
    </location>
</feature>
<dbReference type="VEuPathDB" id="AmoebaDB:NfTy_045570"/>
<dbReference type="VEuPathDB" id="AmoebaDB:FDP41_005735"/>
<sequence>MPAIFIGGSPRITLFFIGLLLFFQFFNHIMDYYSGDYSSSSSYFQDHQYNDLGFSSDTKTFTFPRKILSIPSSRLLNRFKISQNNTMRSSKMMNHYSTLLLTSQQFLKNTFHIKTDVDGTSEEIKESGGHEKRDVFVKVILEEDTFLRDDATLGSMAKILVFSLKNSNDMNHVSLTDLNSITHDTPLSWEIEYEETLIDSKIYFSRKGTSQFNKDCVYVVTEHISSDSFEKISKTMELRKFCPQKERNRFFNLTNFGLEILSIADTSLDEDCAIISFVDDIYEFRMICSNGTSIFHGPSMTSELSDNKSTKIPKVKDLHDVLSVHELNTKESPHSVFTFKEHSDVNDIRNQLYYSMYDHVTKQGPQVQLHLYYLGSNTSQQQQNWVHQRLDPSISGSLTAIYSRNAHRLRDVYYKGVEISYQSENGKVVVFPLHGGALYVMRSNEMGGITVEKSTYYSFIGNGFGLYDLRTLQERYYAQDHFSLAFFEAMKKRMEKYSHPNQVAINVDGSYIIVVHYQLFAFVFKQAGKGLALQSVLKNVHFARENSHLKSSFMGIQSLHFVSPNVVAVLCEDGSVEMYDVEHELTTSSPNVNQYGISSEGKHEETESGILGWFINEFVDKPVLFSILVLMIGLFIYNEVLIRKRIQAHRTQYQQQQQQQAQQPTGSSSNSQ</sequence>
<dbReference type="AlphaFoldDB" id="A0A6A5BJD2"/>
<dbReference type="EMBL" id="VFQX01000048">
    <property type="protein sequence ID" value="KAF0974982.1"/>
    <property type="molecule type" value="Genomic_DNA"/>
</dbReference>
<evidence type="ECO:0000313" key="2">
    <source>
        <dbReference type="EMBL" id="KAF0974982.1"/>
    </source>
</evidence>
<organism evidence="2 3">
    <name type="scientific">Naegleria fowleri</name>
    <name type="common">Brain eating amoeba</name>
    <dbReference type="NCBI Taxonomy" id="5763"/>
    <lineage>
        <taxon>Eukaryota</taxon>
        <taxon>Discoba</taxon>
        <taxon>Heterolobosea</taxon>
        <taxon>Tetramitia</taxon>
        <taxon>Eutetramitia</taxon>
        <taxon>Vahlkampfiidae</taxon>
        <taxon>Naegleria</taxon>
    </lineage>
</organism>
<dbReference type="Proteomes" id="UP000444721">
    <property type="component" value="Unassembled WGS sequence"/>
</dbReference>
<dbReference type="OrthoDB" id="10258069at2759"/>
<gene>
    <name evidence="2" type="ORF">FDP41_005735</name>
</gene>
<accession>A0A6A5BJD2</accession>
<keyword evidence="3" id="KW-1185">Reference proteome</keyword>
<comment type="caution">
    <text evidence="2">The sequence shown here is derived from an EMBL/GenBank/DDBJ whole genome shotgun (WGS) entry which is preliminary data.</text>
</comment>
<keyword evidence="1" id="KW-0812">Transmembrane</keyword>
<name>A0A6A5BJD2_NAEFO</name>
<keyword evidence="1" id="KW-1133">Transmembrane helix</keyword>
<evidence type="ECO:0000256" key="1">
    <source>
        <dbReference type="SAM" id="Phobius"/>
    </source>
</evidence>
<evidence type="ECO:0000313" key="3">
    <source>
        <dbReference type="Proteomes" id="UP000444721"/>
    </source>
</evidence>
<feature type="transmembrane region" description="Helical" evidence="1">
    <location>
        <begin position="623"/>
        <end position="642"/>
    </location>
</feature>
<dbReference type="VEuPathDB" id="AmoebaDB:NF0083510"/>